<organism evidence="1 2">
    <name type="scientific">Acetatifactor muris</name>
    <dbReference type="NCBI Taxonomy" id="879566"/>
    <lineage>
        <taxon>Bacteria</taxon>
        <taxon>Bacillati</taxon>
        <taxon>Bacillota</taxon>
        <taxon>Clostridia</taxon>
        <taxon>Lachnospirales</taxon>
        <taxon>Lachnospiraceae</taxon>
        <taxon>Acetatifactor</taxon>
    </lineage>
</organism>
<keyword evidence="2" id="KW-1185">Reference proteome</keyword>
<gene>
    <name evidence="1" type="ORF">AMURIS_03521</name>
</gene>
<protein>
    <submittedName>
        <fullName evidence="1">Uncharacterized protein</fullName>
    </submittedName>
</protein>
<name>A0A2K4ZK09_9FIRM</name>
<proteinExistence type="predicted"/>
<dbReference type="RefSeq" id="WP_103240804.1">
    <property type="nucleotide sequence ID" value="NZ_JANJZD010000019.1"/>
</dbReference>
<sequence>MAIIEESFGYKEMWFAIKGADIDRILSCCPELKPVREAGWKEASAERMEMQKSRVMLSGPYDGWVFLIGNALWDFTEVDALVDVMGRIGEQAQEVCYFASHRVSDGYAFAKAVQNKMVRLYSYADGELFGCMGERSDAEKNLSLHYAEKEEDLFEEGFDLIDEEDVLKIAGEWSINPQMLPGREEARTVLADRIYEKLPM</sequence>
<reference evidence="1 2" key="1">
    <citation type="submission" date="2018-01" db="EMBL/GenBank/DDBJ databases">
        <authorList>
            <person name="Gaut B.S."/>
            <person name="Morton B.R."/>
            <person name="Clegg M.T."/>
            <person name="Duvall M.R."/>
        </authorList>
    </citation>
    <scope>NUCLEOTIDE SEQUENCE [LARGE SCALE GENOMIC DNA]</scope>
    <source>
        <strain evidence="1">GP69</strain>
    </source>
</reference>
<dbReference type="Proteomes" id="UP000236311">
    <property type="component" value="Unassembled WGS sequence"/>
</dbReference>
<dbReference type="AlphaFoldDB" id="A0A2K4ZK09"/>
<evidence type="ECO:0000313" key="2">
    <source>
        <dbReference type="Proteomes" id="UP000236311"/>
    </source>
</evidence>
<dbReference type="OrthoDB" id="8859217at2"/>
<evidence type="ECO:0000313" key="1">
    <source>
        <dbReference type="EMBL" id="SOY30790.1"/>
    </source>
</evidence>
<accession>A0A2K4ZK09</accession>
<dbReference type="EMBL" id="OFSM01000019">
    <property type="protein sequence ID" value="SOY30790.1"/>
    <property type="molecule type" value="Genomic_DNA"/>
</dbReference>